<comment type="caution">
    <text evidence="2">The sequence shown here is derived from an EMBL/GenBank/DDBJ whole genome shotgun (WGS) entry which is preliminary data.</text>
</comment>
<organism evidence="2 3">
    <name type="scientific">Stephania japonica</name>
    <dbReference type="NCBI Taxonomy" id="461633"/>
    <lineage>
        <taxon>Eukaryota</taxon>
        <taxon>Viridiplantae</taxon>
        <taxon>Streptophyta</taxon>
        <taxon>Embryophyta</taxon>
        <taxon>Tracheophyta</taxon>
        <taxon>Spermatophyta</taxon>
        <taxon>Magnoliopsida</taxon>
        <taxon>Ranunculales</taxon>
        <taxon>Menispermaceae</taxon>
        <taxon>Menispermoideae</taxon>
        <taxon>Cissampelideae</taxon>
        <taxon>Stephania</taxon>
    </lineage>
</organism>
<name>A0AAP0HSB1_9MAGN</name>
<reference evidence="2 3" key="1">
    <citation type="submission" date="2024-01" db="EMBL/GenBank/DDBJ databases">
        <title>Genome assemblies of Stephania.</title>
        <authorList>
            <person name="Yang L."/>
        </authorList>
    </citation>
    <scope>NUCLEOTIDE SEQUENCE [LARGE SCALE GENOMIC DNA]</scope>
    <source>
        <strain evidence="2">QJT</strain>
        <tissue evidence="2">Leaf</tissue>
    </source>
</reference>
<sequence>MCLCNGDRSTSSGIPEESDQLKRQKVESNSESQSHSSGVDNGNVRTDLLNLKEVVLERCTEDGKRNERGSSHEKRKKRKRQRNLFEVTAAKPDSTGTVLPCQTEKDIVLESDVEDCEKNLLEGPTVQPHSHAASHSTLSKDKNLNEPNER</sequence>
<feature type="compositionally biased region" description="Basic and acidic residues" evidence="1">
    <location>
        <begin position="138"/>
        <end position="150"/>
    </location>
</feature>
<dbReference type="Proteomes" id="UP001417504">
    <property type="component" value="Unassembled WGS sequence"/>
</dbReference>
<feature type="compositionally biased region" description="Basic residues" evidence="1">
    <location>
        <begin position="73"/>
        <end position="82"/>
    </location>
</feature>
<proteinExistence type="predicted"/>
<accession>A0AAP0HSB1</accession>
<dbReference type="AlphaFoldDB" id="A0AAP0HSB1"/>
<feature type="region of interest" description="Disordered" evidence="1">
    <location>
        <begin position="1"/>
        <end position="98"/>
    </location>
</feature>
<evidence type="ECO:0000313" key="2">
    <source>
        <dbReference type="EMBL" id="KAK9096464.1"/>
    </source>
</evidence>
<evidence type="ECO:0000256" key="1">
    <source>
        <dbReference type="SAM" id="MobiDB-lite"/>
    </source>
</evidence>
<gene>
    <name evidence="2" type="ORF">Sjap_021961</name>
</gene>
<keyword evidence="3" id="KW-1185">Reference proteome</keyword>
<evidence type="ECO:0000313" key="3">
    <source>
        <dbReference type="Proteomes" id="UP001417504"/>
    </source>
</evidence>
<dbReference type="EMBL" id="JBBNAE010000009">
    <property type="protein sequence ID" value="KAK9096464.1"/>
    <property type="molecule type" value="Genomic_DNA"/>
</dbReference>
<feature type="compositionally biased region" description="Basic and acidic residues" evidence="1">
    <location>
        <begin position="19"/>
        <end position="28"/>
    </location>
</feature>
<feature type="compositionally biased region" description="Basic and acidic residues" evidence="1">
    <location>
        <begin position="54"/>
        <end position="72"/>
    </location>
</feature>
<protein>
    <submittedName>
        <fullName evidence="2">Uncharacterized protein</fullName>
    </submittedName>
</protein>
<feature type="region of interest" description="Disordered" evidence="1">
    <location>
        <begin position="119"/>
        <end position="150"/>
    </location>
</feature>